<feature type="transmembrane region" description="Helical" evidence="6">
    <location>
        <begin position="69"/>
        <end position="91"/>
    </location>
</feature>
<dbReference type="EMBL" id="JAUSUB010000011">
    <property type="protein sequence ID" value="MDQ0270874.1"/>
    <property type="molecule type" value="Genomic_DNA"/>
</dbReference>
<reference evidence="7 8" key="1">
    <citation type="submission" date="2023-07" db="EMBL/GenBank/DDBJ databases">
        <title>Genomic Encyclopedia of Type Strains, Phase IV (KMG-IV): sequencing the most valuable type-strain genomes for metagenomic binning, comparative biology and taxonomic classification.</title>
        <authorList>
            <person name="Goeker M."/>
        </authorList>
    </citation>
    <scope>NUCLEOTIDE SEQUENCE [LARGE SCALE GENOMIC DNA]</scope>
    <source>
        <strain evidence="7 8">DSM 23494</strain>
    </source>
</reference>
<dbReference type="Proteomes" id="UP001238088">
    <property type="component" value="Unassembled WGS sequence"/>
</dbReference>
<proteinExistence type="predicted"/>
<evidence type="ECO:0000256" key="6">
    <source>
        <dbReference type="SAM" id="Phobius"/>
    </source>
</evidence>
<organism evidence="7 8">
    <name type="scientific">Cytobacillus purgationiresistens</name>
    <dbReference type="NCBI Taxonomy" id="863449"/>
    <lineage>
        <taxon>Bacteria</taxon>
        <taxon>Bacillati</taxon>
        <taxon>Bacillota</taxon>
        <taxon>Bacilli</taxon>
        <taxon>Bacillales</taxon>
        <taxon>Bacillaceae</taxon>
        <taxon>Cytobacillus</taxon>
    </lineage>
</organism>
<evidence type="ECO:0000256" key="2">
    <source>
        <dbReference type="ARBA" id="ARBA00022475"/>
    </source>
</evidence>
<evidence type="ECO:0000256" key="4">
    <source>
        <dbReference type="ARBA" id="ARBA00022989"/>
    </source>
</evidence>
<comment type="subcellular location">
    <subcellularLocation>
        <location evidence="1">Cell membrane</location>
        <topology evidence="1">Multi-pass membrane protein</topology>
    </subcellularLocation>
</comment>
<evidence type="ECO:0000313" key="8">
    <source>
        <dbReference type="Proteomes" id="UP001238088"/>
    </source>
</evidence>
<keyword evidence="2" id="KW-1003">Cell membrane</keyword>
<name>A0ABU0AJ28_9BACI</name>
<dbReference type="RefSeq" id="WP_307475645.1">
    <property type="nucleotide sequence ID" value="NZ_JAUSUB010000011.1"/>
</dbReference>
<accession>A0ABU0AJ28</accession>
<keyword evidence="8" id="KW-1185">Reference proteome</keyword>
<evidence type="ECO:0000256" key="1">
    <source>
        <dbReference type="ARBA" id="ARBA00004651"/>
    </source>
</evidence>
<gene>
    <name evidence="7" type="ORF">J2S17_002760</name>
</gene>
<keyword evidence="5 6" id="KW-0472">Membrane</keyword>
<dbReference type="InterPro" id="IPR001123">
    <property type="entry name" value="LeuE-type"/>
</dbReference>
<protein>
    <submittedName>
        <fullName evidence="7">RhtB (Resistance to homoserine/threonine) family protein</fullName>
    </submittedName>
</protein>
<evidence type="ECO:0000256" key="5">
    <source>
        <dbReference type="ARBA" id="ARBA00023136"/>
    </source>
</evidence>
<dbReference type="PANTHER" id="PTHR30086:SF20">
    <property type="entry name" value="ARGININE EXPORTER PROTEIN ARGO-RELATED"/>
    <property type="match status" value="1"/>
</dbReference>
<dbReference type="PIRSF" id="PIRSF006324">
    <property type="entry name" value="LeuE"/>
    <property type="match status" value="1"/>
</dbReference>
<dbReference type="Pfam" id="PF01810">
    <property type="entry name" value="LysE"/>
    <property type="match status" value="1"/>
</dbReference>
<feature type="transmembrane region" description="Helical" evidence="6">
    <location>
        <begin position="6"/>
        <end position="27"/>
    </location>
</feature>
<feature type="transmembrane region" description="Helical" evidence="6">
    <location>
        <begin position="123"/>
        <end position="144"/>
    </location>
</feature>
<sequence>MLTNILLFSITSFLLIIVPGPDTAVITRNTIVHKKSGGFKTLMGTLLAISVHTIAAIVGLSAIIMQSAIVFTIFKYVGAAYLIYLGIKALLSIRQRNNTLKAELEELPDGVQDNRKSLMLQGFSANILNPKVAVFFLTFFPQFVNPQTDTFFTFVMLGVVYLFIKFAWFGLFIYIIDLVRAWMKKEAVKKAIDGLTGAIFIVFGLRLALEEPK</sequence>
<keyword evidence="4 6" id="KW-1133">Transmembrane helix</keyword>
<feature type="transmembrane region" description="Helical" evidence="6">
    <location>
        <begin position="39"/>
        <end position="63"/>
    </location>
</feature>
<comment type="caution">
    <text evidence="7">The sequence shown here is derived from an EMBL/GenBank/DDBJ whole genome shotgun (WGS) entry which is preliminary data.</text>
</comment>
<feature type="transmembrane region" description="Helical" evidence="6">
    <location>
        <begin position="150"/>
        <end position="179"/>
    </location>
</feature>
<evidence type="ECO:0000313" key="7">
    <source>
        <dbReference type="EMBL" id="MDQ0270874.1"/>
    </source>
</evidence>
<evidence type="ECO:0000256" key="3">
    <source>
        <dbReference type="ARBA" id="ARBA00022692"/>
    </source>
</evidence>
<dbReference type="PANTHER" id="PTHR30086">
    <property type="entry name" value="ARGININE EXPORTER PROTEIN ARGO"/>
    <property type="match status" value="1"/>
</dbReference>
<keyword evidence="3 6" id="KW-0812">Transmembrane</keyword>